<dbReference type="Gene3D" id="1.50.40.10">
    <property type="entry name" value="Mitochondrial carrier domain"/>
    <property type="match status" value="1"/>
</dbReference>
<dbReference type="EMBL" id="AUPL01004037">
    <property type="protein sequence ID" value="ESL08263.1"/>
    <property type="molecule type" value="Genomic_DNA"/>
</dbReference>
<keyword evidence="4" id="KW-0472">Membrane</keyword>
<name>A0A061IYN3_TRYRA</name>
<dbReference type="PANTHER" id="PTHR24089">
    <property type="entry name" value="SOLUTE CARRIER FAMILY 25"/>
    <property type="match status" value="1"/>
</dbReference>
<dbReference type="GO" id="GO:0016020">
    <property type="term" value="C:membrane"/>
    <property type="evidence" value="ECO:0007669"/>
    <property type="project" value="UniProtKB-SubCell"/>
</dbReference>
<comment type="subcellular location">
    <subcellularLocation>
        <location evidence="1">Membrane</location>
    </subcellularLocation>
</comment>
<evidence type="ECO:0000256" key="3">
    <source>
        <dbReference type="ARBA" id="ARBA00022737"/>
    </source>
</evidence>
<reference evidence="5 6" key="1">
    <citation type="submission" date="2013-07" db="EMBL/GenBank/DDBJ databases">
        <authorList>
            <person name="Stoco P.H."/>
            <person name="Wagner G."/>
            <person name="Gerber A."/>
            <person name="Zaha A."/>
            <person name="Thompson C."/>
            <person name="Bartholomeu D.C."/>
            <person name="Luckemeyer D.D."/>
            <person name="Bahia D."/>
            <person name="Loreto E."/>
            <person name="Prestes E.B."/>
            <person name="Lima F.M."/>
            <person name="Rodrigues-Luiz G."/>
            <person name="Vallejo G.A."/>
            <person name="Filho J.F."/>
            <person name="Monteiro K.M."/>
            <person name="Tyler K.M."/>
            <person name="de Almeida L.G."/>
            <person name="Ortiz M.F."/>
            <person name="Siervo M.A."/>
            <person name="de Moraes M.H."/>
            <person name="Cunha O.L."/>
            <person name="Mendonca-Neto R."/>
            <person name="Silva R."/>
            <person name="Teixeira S.M."/>
            <person name="Murta S.M."/>
            <person name="Sincero T.C."/>
            <person name="Mendes T.A."/>
            <person name="Urmenyi T.P."/>
            <person name="Silva V.G."/>
            <person name="da Rocha W.D."/>
            <person name="Andersson B."/>
            <person name="Romanha A.J."/>
            <person name="Steindel M."/>
            <person name="de Vasconcelos A.T."/>
            <person name="Grisard E.C."/>
        </authorList>
    </citation>
    <scope>NUCLEOTIDE SEQUENCE [LARGE SCALE GENOMIC DNA]</scope>
    <source>
        <strain evidence="5 6">SC58</strain>
    </source>
</reference>
<evidence type="ECO:0000256" key="4">
    <source>
        <dbReference type="ARBA" id="ARBA00023136"/>
    </source>
</evidence>
<organism evidence="5 6">
    <name type="scientific">Trypanosoma rangeli SC58</name>
    <dbReference type="NCBI Taxonomy" id="429131"/>
    <lineage>
        <taxon>Eukaryota</taxon>
        <taxon>Discoba</taxon>
        <taxon>Euglenozoa</taxon>
        <taxon>Kinetoplastea</taxon>
        <taxon>Metakinetoplastina</taxon>
        <taxon>Trypanosomatida</taxon>
        <taxon>Trypanosomatidae</taxon>
        <taxon>Trypanosoma</taxon>
        <taxon>Herpetosoma</taxon>
    </lineage>
</organism>
<gene>
    <name evidence="5" type="ORF">TRSC58_04037</name>
</gene>
<sequence length="280" mass="31051">MCFTVFFTGVGWTLDRLHKIERRSAILFTDPYVFLSGGLAGLAGRAAAIPFDHGGIKGPVQACYRRMPQFGLLMWFYVPLASQILPDVQRDPPLKAFTTFILGMFAGFMMRLICNPVNRVRDECLRTGDSFLTTCKIFKGKTVLQFFYTTPPLLSNAVYFGTLMTVFEGLRRFCERNRVIPMNIEKDEKGEEVFKLENCASVAFGNTVLGGVAAGVASTVCYPFSAHAYKQTVIHDSAICRGLPATLRKEIPMMAVSFGVFSLLQPLIAPHHGTRAGFGY</sequence>
<accession>A0A061IYN3</accession>
<dbReference type="AlphaFoldDB" id="A0A061IYN3"/>
<evidence type="ECO:0000256" key="2">
    <source>
        <dbReference type="ARBA" id="ARBA00022692"/>
    </source>
</evidence>
<comment type="caution">
    <text evidence="5">The sequence shown here is derived from an EMBL/GenBank/DDBJ whole genome shotgun (WGS) entry which is preliminary data.</text>
</comment>
<dbReference type="InterPro" id="IPR023395">
    <property type="entry name" value="MCP_dom_sf"/>
</dbReference>
<proteinExistence type="predicted"/>
<dbReference type="VEuPathDB" id="TriTrypDB:TRSC58_04037"/>
<dbReference type="SUPFAM" id="SSF103506">
    <property type="entry name" value="Mitochondrial carrier"/>
    <property type="match status" value="2"/>
</dbReference>
<keyword evidence="3" id="KW-0677">Repeat</keyword>
<evidence type="ECO:0008006" key="7">
    <source>
        <dbReference type="Google" id="ProtNLM"/>
    </source>
</evidence>
<dbReference type="Proteomes" id="UP000031737">
    <property type="component" value="Unassembled WGS sequence"/>
</dbReference>
<protein>
    <recommendedName>
        <fullName evidence="7">Mitochondrial carrier protein</fullName>
    </recommendedName>
</protein>
<evidence type="ECO:0000313" key="5">
    <source>
        <dbReference type="EMBL" id="ESL08263.1"/>
    </source>
</evidence>
<dbReference type="OrthoDB" id="270370at2759"/>
<evidence type="ECO:0000313" key="6">
    <source>
        <dbReference type="Proteomes" id="UP000031737"/>
    </source>
</evidence>
<keyword evidence="2" id="KW-0812">Transmembrane</keyword>
<evidence type="ECO:0000256" key="1">
    <source>
        <dbReference type="ARBA" id="ARBA00004370"/>
    </source>
</evidence>
<keyword evidence="6" id="KW-1185">Reference proteome</keyword>